<dbReference type="PANTHER" id="PTHR46401:SF2">
    <property type="entry name" value="GLYCOSYLTRANSFERASE WBBK-RELATED"/>
    <property type="match status" value="1"/>
</dbReference>
<evidence type="ECO:0000256" key="1">
    <source>
        <dbReference type="ARBA" id="ARBA00022679"/>
    </source>
</evidence>
<dbReference type="STRING" id="1127699.HMPREF9151_01828"/>
<dbReference type="InterPro" id="IPR028098">
    <property type="entry name" value="Glyco_trans_4-like_N"/>
</dbReference>
<proteinExistence type="predicted"/>
<feature type="domain" description="Glycosyltransferase subfamily 4-like N-terminal" evidence="3">
    <location>
        <begin position="40"/>
        <end position="199"/>
    </location>
</feature>
<dbReference type="AlphaFoldDB" id="L1N5Z9"/>
<keyword evidence="1 4" id="KW-0808">Transferase</keyword>
<comment type="caution">
    <text evidence="4">The sequence shown here is derived from an EMBL/GenBank/DDBJ whole genome shotgun (WGS) entry which is preliminary data.</text>
</comment>
<protein>
    <submittedName>
        <fullName evidence="4">Glycosyltransferase, group 1 family protein</fullName>
    </submittedName>
</protein>
<dbReference type="PANTHER" id="PTHR46401">
    <property type="entry name" value="GLYCOSYLTRANSFERASE WBBK-RELATED"/>
    <property type="match status" value="1"/>
</dbReference>
<evidence type="ECO:0000313" key="4">
    <source>
        <dbReference type="EMBL" id="EKX98913.1"/>
    </source>
</evidence>
<evidence type="ECO:0000259" key="3">
    <source>
        <dbReference type="Pfam" id="PF13439"/>
    </source>
</evidence>
<reference evidence="4 5" key="1">
    <citation type="submission" date="2012-05" db="EMBL/GenBank/DDBJ databases">
        <authorList>
            <person name="Weinstock G."/>
            <person name="Sodergren E."/>
            <person name="Lobos E.A."/>
            <person name="Fulton L."/>
            <person name="Fulton R."/>
            <person name="Courtney L."/>
            <person name="Fronick C."/>
            <person name="O'Laughlin M."/>
            <person name="Godfrey J."/>
            <person name="Wilson R.M."/>
            <person name="Miner T."/>
            <person name="Farmer C."/>
            <person name="Delehaunty K."/>
            <person name="Cordes M."/>
            <person name="Minx P."/>
            <person name="Tomlinson C."/>
            <person name="Chen J."/>
            <person name="Wollam A."/>
            <person name="Pepin K.H."/>
            <person name="Bhonagiri V."/>
            <person name="Zhang X."/>
            <person name="Suruliraj S."/>
            <person name="Warren W."/>
            <person name="Mitreva M."/>
            <person name="Mardis E.R."/>
            <person name="Wilson R.K."/>
        </authorList>
    </citation>
    <scope>NUCLEOTIDE SEQUENCE [LARGE SCALE GENOMIC DNA]</scope>
    <source>
        <strain evidence="4 5">F0055</strain>
    </source>
</reference>
<dbReference type="EMBL" id="AMEP01000106">
    <property type="protein sequence ID" value="EKX98913.1"/>
    <property type="molecule type" value="Genomic_DNA"/>
</dbReference>
<dbReference type="CDD" id="cd03809">
    <property type="entry name" value="GT4_MtfB-like"/>
    <property type="match status" value="1"/>
</dbReference>
<dbReference type="Pfam" id="PF00534">
    <property type="entry name" value="Glycos_transf_1"/>
    <property type="match status" value="1"/>
</dbReference>
<accession>L1N5Z9</accession>
<dbReference type="SUPFAM" id="SSF53756">
    <property type="entry name" value="UDP-Glycosyltransferase/glycogen phosphorylase"/>
    <property type="match status" value="1"/>
</dbReference>
<dbReference type="PATRIC" id="fig|1127699.3.peg.1684"/>
<dbReference type="HOGENOM" id="CLU_009583_27_6_10"/>
<dbReference type="GO" id="GO:0016757">
    <property type="term" value="F:glycosyltransferase activity"/>
    <property type="evidence" value="ECO:0007669"/>
    <property type="project" value="InterPro"/>
</dbReference>
<name>L1N5Z9_9BACT</name>
<dbReference type="Gene3D" id="3.40.50.2000">
    <property type="entry name" value="Glycogen Phosphorylase B"/>
    <property type="match status" value="2"/>
</dbReference>
<dbReference type="InterPro" id="IPR001296">
    <property type="entry name" value="Glyco_trans_1"/>
</dbReference>
<gene>
    <name evidence="4" type="ORF">HMPREF9151_01828</name>
</gene>
<sequence length="402" mass="45384">MATFVIKTAFQRAVRQTLMNTEQRFIIGFDAKRIMRNGTGLGSYGRTLINALAAEDASLELRLYAPDEGNEALRTQLTMADNIVPVYPQQAHSAVAKALWRSKGVVKDLKRDGVTLFHGLSGELPLGIKAAGIRTLVTVHDLIFMRHPEFYHAWDVFIYIRKFRRMLKEADRIVAISECTKHDIVELGGFPADRIDVIYQSCGTRFKQPVSDAERQEVVKTYALPPRYMLCVGTIEARKNVLLAVKALPHLPEDLHLVILGRPTKYAETVKKWVEKHTLTSRVHFLHGVPNNDLPAIYRSAEVFVYPSRYEGFGLPIIEAIQSELPVVACTGSCLEEAGGPDSLYVDPDDVEGLAHAVSRVLKSSDERSARITRSLQYIRCFENSDIARRMLEEYERVHNDY</sequence>
<evidence type="ECO:0000313" key="5">
    <source>
        <dbReference type="Proteomes" id="UP000010433"/>
    </source>
</evidence>
<dbReference type="Pfam" id="PF13439">
    <property type="entry name" value="Glyco_transf_4"/>
    <property type="match status" value="1"/>
</dbReference>
<evidence type="ECO:0000259" key="2">
    <source>
        <dbReference type="Pfam" id="PF00534"/>
    </source>
</evidence>
<feature type="domain" description="Glycosyl transferase family 1" evidence="2">
    <location>
        <begin position="225"/>
        <end position="371"/>
    </location>
</feature>
<organism evidence="4 5">
    <name type="scientific">Hoylesella saccharolytica F0055</name>
    <dbReference type="NCBI Taxonomy" id="1127699"/>
    <lineage>
        <taxon>Bacteria</taxon>
        <taxon>Pseudomonadati</taxon>
        <taxon>Bacteroidota</taxon>
        <taxon>Bacteroidia</taxon>
        <taxon>Bacteroidales</taxon>
        <taxon>Prevotellaceae</taxon>
        <taxon>Hoylesella</taxon>
    </lineage>
</organism>
<dbReference type="GO" id="GO:0009103">
    <property type="term" value="P:lipopolysaccharide biosynthetic process"/>
    <property type="evidence" value="ECO:0007669"/>
    <property type="project" value="TreeGrafter"/>
</dbReference>
<dbReference type="Proteomes" id="UP000010433">
    <property type="component" value="Unassembled WGS sequence"/>
</dbReference>
<keyword evidence="5" id="KW-1185">Reference proteome</keyword>